<name>A0A813I773_POLGL</name>
<proteinExistence type="predicted"/>
<feature type="compositionally biased region" description="Basic residues" evidence="1">
    <location>
        <begin position="90"/>
        <end position="99"/>
    </location>
</feature>
<dbReference type="EMBL" id="CAJNNW010004432">
    <property type="protein sequence ID" value="CAE8646427.1"/>
    <property type="molecule type" value="Genomic_DNA"/>
</dbReference>
<dbReference type="Proteomes" id="UP000626109">
    <property type="component" value="Unassembled WGS sequence"/>
</dbReference>
<organism evidence="2 3">
    <name type="scientific">Polarella glacialis</name>
    <name type="common">Dinoflagellate</name>
    <dbReference type="NCBI Taxonomy" id="89957"/>
    <lineage>
        <taxon>Eukaryota</taxon>
        <taxon>Sar</taxon>
        <taxon>Alveolata</taxon>
        <taxon>Dinophyceae</taxon>
        <taxon>Suessiales</taxon>
        <taxon>Suessiaceae</taxon>
        <taxon>Polarella</taxon>
    </lineage>
</organism>
<evidence type="ECO:0000313" key="3">
    <source>
        <dbReference type="Proteomes" id="UP000626109"/>
    </source>
</evidence>
<dbReference type="AlphaFoldDB" id="A0A813I773"/>
<evidence type="ECO:0000256" key="1">
    <source>
        <dbReference type="SAM" id="MobiDB-lite"/>
    </source>
</evidence>
<feature type="non-terminal residue" evidence="2">
    <location>
        <position position="1"/>
    </location>
</feature>
<evidence type="ECO:0000313" key="2">
    <source>
        <dbReference type="EMBL" id="CAE8646427.1"/>
    </source>
</evidence>
<reference evidence="2" key="1">
    <citation type="submission" date="2021-02" db="EMBL/GenBank/DDBJ databases">
        <authorList>
            <person name="Dougan E. K."/>
            <person name="Rhodes N."/>
            <person name="Thang M."/>
            <person name="Chan C."/>
        </authorList>
    </citation>
    <scope>NUCLEOTIDE SEQUENCE</scope>
</reference>
<gene>
    <name evidence="2" type="ORF">PGLA2088_LOCUS4802</name>
</gene>
<protein>
    <submittedName>
        <fullName evidence="2">Uncharacterized protein</fullName>
    </submittedName>
</protein>
<sequence length="161" mass="17776">GSTADAELQLLPSYSKACSEAAGGQATGSFLTLSRLSGAHLSAARLKVLLTCSDGARLQAVGHPLWVLGRLEGALRPMDGQVEAKPEKKEKKKKTKKPQVVRPKNLWEYSDWLEAYLKEHGRTTMRRLGTAVNLPPGVKSGRLKRHLLKNRDRFMVAEPYT</sequence>
<comment type="caution">
    <text evidence="2">The sequence shown here is derived from an EMBL/GenBank/DDBJ whole genome shotgun (WGS) entry which is preliminary data.</text>
</comment>
<accession>A0A813I773</accession>
<feature type="region of interest" description="Disordered" evidence="1">
    <location>
        <begin position="79"/>
        <end position="99"/>
    </location>
</feature>